<dbReference type="InterPro" id="IPR000014">
    <property type="entry name" value="PAS"/>
</dbReference>
<dbReference type="Gene3D" id="3.30.450.20">
    <property type="entry name" value="PAS domain"/>
    <property type="match status" value="1"/>
</dbReference>
<feature type="domain" description="PAS" evidence="2">
    <location>
        <begin position="69"/>
        <end position="140"/>
    </location>
</feature>
<dbReference type="PROSITE" id="PS50112">
    <property type="entry name" value="PAS"/>
    <property type="match status" value="1"/>
</dbReference>
<organism evidence="3 4">
    <name type="scientific">Longimonas halophila</name>
    <dbReference type="NCBI Taxonomy" id="1469170"/>
    <lineage>
        <taxon>Bacteria</taxon>
        <taxon>Pseudomonadati</taxon>
        <taxon>Rhodothermota</taxon>
        <taxon>Rhodothermia</taxon>
        <taxon>Rhodothermales</taxon>
        <taxon>Salisaetaceae</taxon>
        <taxon>Longimonas</taxon>
    </lineage>
</organism>
<evidence type="ECO:0000313" key="3">
    <source>
        <dbReference type="EMBL" id="PEN06585.1"/>
    </source>
</evidence>
<evidence type="ECO:0000256" key="1">
    <source>
        <dbReference type="SAM" id="MobiDB-lite"/>
    </source>
</evidence>
<proteinExistence type="predicted"/>
<dbReference type="SMART" id="SM00091">
    <property type="entry name" value="PAS"/>
    <property type="match status" value="1"/>
</dbReference>
<accession>A0A2H3P6G1</accession>
<dbReference type="RefSeq" id="WP_098062479.1">
    <property type="nucleotide sequence ID" value="NZ_PDEP01000008.1"/>
</dbReference>
<reference evidence="3 4" key="1">
    <citation type="submission" date="2017-10" db="EMBL/GenBank/DDBJ databases">
        <title>Draft genome of Longimonas halophila.</title>
        <authorList>
            <person name="Goh K.M."/>
            <person name="Shamsir M.S."/>
            <person name="Lim S.W."/>
        </authorList>
    </citation>
    <scope>NUCLEOTIDE SEQUENCE [LARGE SCALE GENOMIC DNA]</scope>
    <source>
        <strain evidence="3 4">KCTC 42399</strain>
    </source>
</reference>
<dbReference type="InterPro" id="IPR035965">
    <property type="entry name" value="PAS-like_dom_sf"/>
</dbReference>
<gene>
    <name evidence="3" type="ORF">CRI93_09920</name>
</gene>
<comment type="caution">
    <text evidence="3">The sequence shown here is derived from an EMBL/GenBank/DDBJ whole genome shotgun (WGS) entry which is preliminary data.</text>
</comment>
<dbReference type="EMBL" id="PDEP01000008">
    <property type="protein sequence ID" value="PEN06585.1"/>
    <property type="molecule type" value="Genomic_DNA"/>
</dbReference>
<dbReference type="Proteomes" id="UP000221024">
    <property type="component" value="Unassembled WGS sequence"/>
</dbReference>
<dbReference type="InterPro" id="IPR013767">
    <property type="entry name" value="PAS_fold"/>
</dbReference>
<feature type="region of interest" description="Disordered" evidence="1">
    <location>
        <begin position="17"/>
        <end position="65"/>
    </location>
</feature>
<sequence>MSDSSTSDLFSYLKEKANRSSELRSQDASDAAADASDNARNEAADDAESASDDPSNQLNFEDPTVGERLRDASKDTLNSADFGIIRLDDEGIVQFFNAYESNLSGVDPDEALGQNYFNELAPCSNNRVFYGRFRDGLKNGGMDEYFTYTFTYKMRPTLVDVHLYRDDAGNNWIMVRKR</sequence>
<dbReference type="SUPFAM" id="SSF55785">
    <property type="entry name" value="PYP-like sensor domain (PAS domain)"/>
    <property type="match status" value="1"/>
</dbReference>
<dbReference type="CDD" id="cd00130">
    <property type="entry name" value="PAS"/>
    <property type="match status" value="1"/>
</dbReference>
<protein>
    <submittedName>
        <fullName evidence="3">Phosphonate transporter</fullName>
    </submittedName>
</protein>
<name>A0A2H3P6G1_9BACT</name>
<evidence type="ECO:0000259" key="2">
    <source>
        <dbReference type="PROSITE" id="PS50112"/>
    </source>
</evidence>
<dbReference type="GO" id="GO:0006355">
    <property type="term" value="P:regulation of DNA-templated transcription"/>
    <property type="evidence" value="ECO:0007669"/>
    <property type="project" value="InterPro"/>
</dbReference>
<keyword evidence="4" id="KW-1185">Reference proteome</keyword>
<dbReference type="OrthoDB" id="8564681at2"/>
<dbReference type="Pfam" id="PF00989">
    <property type="entry name" value="PAS"/>
    <property type="match status" value="1"/>
</dbReference>
<dbReference type="AlphaFoldDB" id="A0A2H3P6G1"/>
<evidence type="ECO:0000313" key="4">
    <source>
        <dbReference type="Proteomes" id="UP000221024"/>
    </source>
</evidence>
<feature type="compositionally biased region" description="Basic and acidic residues" evidence="1">
    <location>
        <begin position="17"/>
        <end position="27"/>
    </location>
</feature>